<reference evidence="7 8" key="1">
    <citation type="journal article" date="2018" name="IMA Fungus">
        <title>IMA Genome-F 9: Draft genome sequence of Annulohypoxylon stygium, Aspergillus mulundensis, Berkeleyomyces basicola (syn. Thielaviopsis basicola), Ceratocystis smalleyi, two Cercospora beticola strains, Coleophoma cylindrospora, Fusarium fracticaudum, Phialophora cf. hyalina, and Morchella septimelata.</title>
        <authorList>
            <person name="Wingfield B.D."/>
            <person name="Bills G.F."/>
            <person name="Dong Y."/>
            <person name="Huang W."/>
            <person name="Nel W.J."/>
            <person name="Swalarsk-Parry B.S."/>
            <person name="Vaghefi N."/>
            <person name="Wilken P.M."/>
            <person name="An Z."/>
            <person name="de Beer Z.W."/>
            <person name="De Vos L."/>
            <person name="Chen L."/>
            <person name="Duong T.A."/>
            <person name="Gao Y."/>
            <person name="Hammerbacher A."/>
            <person name="Kikkert J.R."/>
            <person name="Li Y."/>
            <person name="Li H."/>
            <person name="Li K."/>
            <person name="Li Q."/>
            <person name="Liu X."/>
            <person name="Ma X."/>
            <person name="Naidoo K."/>
            <person name="Pethybridge S.J."/>
            <person name="Sun J."/>
            <person name="Steenkamp E.T."/>
            <person name="van der Nest M.A."/>
            <person name="van Wyk S."/>
            <person name="Wingfield M.J."/>
            <person name="Xiong C."/>
            <person name="Yue Q."/>
            <person name="Zhang X."/>
        </authorList>
    </citation>
    <scope>NUCLEOTIDE SEQUENCE [LARGE SCALE GENOMIC DNA]</scope>
    <source>
        <strain evidence="7 8">BP5796</strain>
    </source>
</reference>
<feature type="domain" description="Ribosomal protein/NADH dehydrogenase" evidence="6">
    <location>
        <begin position="40"/>
        <end position="148"/>
    </location>
</feature>
<name>A0A3D8RNF6_9HELO</name>
<sequence>MVSVVRRMRNLRTLLAIRLGPGAAVFPPEVNRIHMDFAAKPLDGHMGPRKFFKQCLPRLKFHNPAVPMTVNRTTDITGPATLTIHFADPATAGKTSPAISSTTSSTTSTGPVAASTSPAPTVRTETIQMKHVHESEILSQVMALTKAKIVLPTPEEEQEIKDLQQQRVESEEISKKAKIAKEARKRAEAVISAAREST</sequence>
<dbReference type="PANTHER" id="PTHR13274:SF2">
    <property type="entry name" value="SMALL RIBOSOMAL SUBUNIT PROTEIN MS25"/>
    <property type="match status" value="1"/>
</dbReference>
<keyword evidence="2 7" id="KW-0689">Ribosomal protein</keyword>
<dbReference type="SUPFAM" id="SSF52833">
    <property type="entry name" value="Thioredoxin-like"/>
    <property type="match status" value="1"/>
</dbReference>
<dbReference type="InterPro" id="IPR040049">
    <property type="entry name" value="Ribosomal_mS25/mL61"/>
</dbReference>
<keyword evidence="4" id="KW-0687">Ribonucleoprotein</keyword>
<evidence type="ECO:0000313" key="7">
    <source>
        <dbReference type="EMBL" id="RDW75589.1"/>
    </source>
</evidence>
<dbReference type="PANTHER" id="PTHR13274">
    <property type="entry name" value="MITOCHONDRIAL RIBOSOMAL PROTEIN S25"/>
    <property type="match status" value="1"/>
</dbReference>
<dbReference type="Pfam" id="PF05047">
    <property type="entry name" value="L51_S25_CI-B8"/>
    <property type="match status" value="1"/>
</dbReference>
<feature type="region of interest" description="Disordered" evidence="5">
    <location>
        <begin position="91"/>
        <end position="120"/>
    </location>
</feature>
<gene>
    <name evidence="7" type="ORF">BP5796_06410</name>
</gene>
<dbReference type="InterPro" id="IPR036249">
    <property type="entry name" value="Thioredoxin-like_sf"/>
</dbReference>
<evidence type="ECO:0000256" key="5">
    <source>
        <dbReference type="SAM" id="MobiDB-lite"/>
    </source>
</evidence>
<evidence type="ECO:0000256" key="1">
    <source>
        <dbReference type="ARBA" id="ARBA00004173"/>
    </source>
</evidence>
<accession>A0A3D8RNF6</accession>
<evidence type="ECO:0000259" key="6">
    <source>
        <dbReference type="SMART" id="SM00916"/>
    </source>
</evidence>
<dbReference type="GO" id="GO:0003735">
    <property type="term" value="F:structural constituent of ribosome"/>
    <property type="evidence" value="ECO:0007669"/>
    <property type="project" value="InterPro"/>
</dbReference>
<dbReference type="AlphaFoldDB" id="A0A3D8RNF6"/>
<protein>
    <submittedName>
        <fullName evidence="7">50S ribosomal protein mrp49</fullName>
    </submittedName>
</protein>
<dbReference type="EMBL" id="PDLN01000009">
    <property type="protein sequence ID" value="RDW75589.1"/>
    <property type="molecule type" value="Genomic_DNA"/>
</dbReference>
<proteinExistence type="predicted"/>
<evidence type="ECO:0000256" key="4">
    <source>
        <dbReference type="ARBA" id="ARBA00023274"/>
    </source>
</evidence>
<comment type="caution">
    <text evidence="7">The sequence shown here is derived from an EMBL/GenBank/DDBJ whole genome shotgun (WGS) entry which is preliminary data.</text>
</comment>
<evidence type="ECO:0000256" key="3">
    <source>
        <dbReference type="ARBA" id="ARBA00023128"/>
    </source>
</evidence>
<dbReference type="Proteomes" id="UP000256328">
    <property type="component" value="Unassembled WGS sequence"/>
</dbReference>
<feature type="compositionally biased region" description="Low complexity" evidence="5">
    <location>
        <begin position="95"/>
        <end position="120"/>
    </location>
</feature>
<evidence type="ECO:0000256" key="2">
    <source>
        <dbReference type="ARBA" id="ARBA00022980"/>
    </source>
</evidence>
<dbReference type="SMART" id="SM00916">
    <property type="entry name" value="L51_S25_CI-B8"/>
    <property type="match status" value="1"/>
</dbReference>
<dbReference type="GO" id="GO:0005739">
    <property type="term" value="C:mitochondrion"/>
    <property type="evidence" value="ECO:0007669"/>
    <property type="project" value="UniProtKB-SubCell"/>
</dbReference>
<keyword evidence="3" id="KW-0496">Mitochondrion</keyword>
<evidence type="ECO:0000313" key="8">
    <source>
        <dbReference type="Proteomes" id="UP000256328"/>
    </source>
</evidence>
<keyword evidence="8" id="KW-1185">Reference proteome</keyword>
<comment type="subcellular location">
    <subcellularLocation>
        <location evidence="1">Mitochondrion</location>
    </subcellularLocation>
</comment>
<dbReference type="GO" id="GO:1990904">
    <property type="term" value="C:ribonucleoprotein complex"/>
    <property type="evidence" value="ECO:0007669"/>
    <property type="project" value="UniProtKB-KW"/>
</dbReference>
<dbReference type="OrthoDB" id="1696305at2759"/>
<dbReference type="InterPro" id="IPR007741">
    <property type="entry name" value="Ribosomal_mL43/mS25/NADH_DH"/>
</dbReference>
<dbReference type="GO" id="GO:0005840">
    <property type="term" value="C:ribosome"/>
    <property type="evidence" value="ECO:0007669"/>
    <property type="project" value="UniProtKB-KW"/>
</dbReference>
<organism evidence="7 8">
    <name type="scientific">Coleophoma crateriformis</name>
    <dbReference type="NCBI Taxonomy" id="565419"/>
    <lineage>
        <taxon>Eukaryota</taxon>
        <taxon>Fungi</taxon>
        <taxon>Dikarya</taxon>
        <taxon>Ascomycota</taxon>
        <taxon>Pezizomycotina</taxon>
        <taxon>Leotiomycetes</taxon>
        <taxon>Helotiales</taxon>
        <taxon>Dermateaceae</taxon>
        <taxon>Coleophoma</taxon>
    </lineage>
</organism>